<evidence type="ECO:0000313" key="1">
    <source>
        <dbReference type="EMBL" id="JAH66368.1"/>
    </source>
</evidence>
<sequence>MRFIRNRHLFLTSDDSNVVYNPSTSSAPEALISLDAEKAFDRVEWNYLFYTLEKFGFGQRFITWVKLLVPYGFSQN</sequence>
<accession>A0A0E9UN46</accession>
<organism evidence="1">
    <name type="scientific">Anguilla anguilla</name>
    <name type="common">European freshwater eel</name>
    <name type="synonym">Muraena anguilla</name>
    <dbReference type="NCBI Taxonomy" id="7936"/>
    <lineage>
        <taxon>Eukaryota</taxon>
        <taxon>Metazoa</taxon>
        <taxon>Chordata</taxon>
        <taxon>Craniata</taxon>
        <taxon>Vertebrata</taxon>
        <taxon>Euteleostomi</taxon>
        <taxon>Actinopterygii</taxon>
        <taxon>Neopterygii</taxon>
        <taxon>Teleostei</taxon>
        <taxon>Anguilliformes</taxon>
        <taxon>Anguillidae</taxon>
        <taxon>Anguilla</taxon>
    </lineage>
</organism>
<dbReference type="AlphaFoldDB" id="A0A0E9UN46"/>
<protein>
    <submittedName>
        <fullName evidence="1">Uncharacterized protein</fullName>
    </submittedName>
</protein>
<name>A0A0E9UN46_ANGAN</name>
<reference evidence="1" key="2">
    <citation type="journal article" date="2015" name="Fish Shellfish Immunol.">
        <title>Early steps in the European eel (Anguilla anguilla)-Vibrio vulnificus interaction in the gills: Role of the RtxA13 toxin.</title>
        <authorList>
            <person name="Callol A."/>
            <person name="Pajuelo D."/>
            <person name="Ebbesson L."/>
            <person name="Teles M."/>
            <person name="MacKenzie S."/>
            <person name="Amaro C."/>
        </authorList>
    </citation>
    <scope>NUCLEOTIDE SEQUENCE</scope>
</reference>
<reference evidence="1" key="1">
    <citation type="submission" date="2014-11" db="EMBL/GenBank/DDBJ databases">
        <authorList>
            <person name="Amaro Gonzalez C."/>
        </authorList>
    </citation>
    <scope>NUCLEOTIDE SEQUENCE</scope>
</reference>
<dbReference type="PANTHER" id="PTHR19446">
    <property type="entry name" value="REVERSE TRANSCRIPTASES"/>
    <property type="match status" value="1"/>
</dbReference>
<proteinExistence type="predicted"/>
<dbReference type="EMBL" id="GBXM01042209">
    <property type="protein sequence ID" value="JAH66368.1"/>
    <property type="molecule type" value="Transcribed_RNA"/>
</dbReference>